<name>A0ABQ2C4F7_9LACO</name>
<dbReference type="Proteomes" id="UP000603295">
    <property type="component" value="Unassembled WGS sequence"/>
</dbReference>
<gene>
    <name evidence="1" type="ORF">GCM10011459_06410</name>
</gene>
<comment type="caution">
    <text evidence="1">The sequence shown here is derived from an EMBL/GenBank/DDBJ whole genome shotgun (WGS) entry which is preliminary data.</text>
</comment>
<evidence type="ECO:0000313" key="1">
    <source>
        <dbReference type="EMBL" id="GGI62807.1"/>
    </source>
</evidence>
<evidence type="ECO:0000313" key="2">
    <source>
        <dbReference type="Proteomes" id="UP000603295"/>
    </source>
</evidence>
<proteinExistence type="predicted"/>
<keyword evidence="2" id="KW-1185">Reference proteome</keyword>
<sequence length="87" mass="10150">MLHKYKKTALIEAEQFDGTKEIKDKYQIVDKAELTSAYYQGGSRYFLPTREGLTAINKYGDYIATGVDGEHWVIDQDIFERTYERCD</sequence>
<reference evidence="2" key="1">
    <citation type="journal article" date="2019" name="Int. J. Syst. Evol. Microbiol.">
        <title>The Global Catalogue of Microorganisms (GCM) 10K type strain sequencing project: providing services to taxonomists for standard genome sequencing and annotation.</title>
        <authorList>
            <consortium name="The Broad Institute Genomics Platform"/>
            <consortium name="The Broad Institute Genome Sequencing Center for Infectious Disease"/>
            <person name="Wu L."/>
            <person name="Ma J."/>
        </authorList>
    </citation>
    <scope>NUCLEOTIDE SEQUENCE [LARGE SCALE GENOMIC DNA]</scope>
    <source>
        <strain evidence="2">CCM 8609</strain>
    </source>
</reference>
<dbReference type="RefSeq" id="WP_188357711.1">
    <property type="nucleotide sequence ID" value="NZ_BMDS01000002.1"/>
</dbReference>
<accession>A0ABQ2C4F7</accession>
<organism evidence="1 2">
    <name type="scientific">Limosilactobacillus caviae</name>
    <dbReference type="NCBI Taxonomy" id="1769424"/>
    <lineage>
        <taxon>Bacteria</taxon>
        <taxon>Bacillati</taxon>
        <taxon>Bacillota</taxon>
        <taxon>Bacilli</taxon>
        <taxon>Lactobacillales</taxon>
        <taxon>Lactobacillaceae</taxon>
        <taxon>Limosilactobacillus</taxon>
    </lineage>
</organism>
<protein>
    <submittedName>
        <fullName evidence="1">Uncharacterized protein</fullName>
    </submittedName>
</protein>
<dbReference type="EMBL" id="BMDS01000002">
    <property type="protein sequence ID" value="GGI62807.1"/>
    <property type="molecule type" value="Genomic_DNA"/>
</dbReference>